<evidence type="ECO:0000313" key="1">
    <source>
        <dbReference type="EMBL" id="GME25519.1"/>
    </source>
</evidence>
<accession>A0ACB5RYC8</accession>
<reference evidence="1" key="1">
    <citation type="submission" date="2024-09" db="EMBL/GenBank/DDBJ databases">
        <title>Draft Genome Sequences of Neofusicoccum parvum.</title>
        <authorList>
            <person name="Ashida A."/>
            <person name="Camagna M."/>
            <person name="Tanaka A."/>
            <person name="Takemoto D."/>
        </authorList>
    </citation>
    <scope>NUCLEOTIDE SEQUENCE</scope>
    <source>
        <strain evidence="1">PPO83</strain>
    </source>
</reference>
<dbReference type="Proteomes" id="UP001165186">
    <property type="component" value="Unassembled WGS sequence"/>
</dbReference>
<organism evidence="1 2">
    <name type="scientific">Neofusicoccum parvum</name>
    <dbReference type="NCBI Taxonomy" id="310453"/>
    <lineage>
        <taxon>Eukaryota</taxon>
        <taxon>Fungi</taxon>
        <taxon>Dikarya</taxon>
        <taxon>Ascomycota</taxon>
        <taxon>Pezizomycotina</taxon>
        <taxon>Dothideomycetes</taxon>
        <taxon>Dothideomycetes incertae sedis</taxon>
        <taxon>Botryosphaeriales</taxon>
        <taxon>Botryosphaeriaceae</taxon>
        <taxon>Neofusicoccum</taxon>
    </lineage>
</organism>
<gene>
    <name evidence="1" type="primary">g11361</name>
    <name evidence="1" type="ORF">NpPPO83_00011361</name>
</gene>
<evidence type="ECO:0000313" key="2">
    <source>
        <dbReference type="Proteomes" id="UP001165186"/>
    </source>
</evidence>
<comment type="caution">
    <text evidence="1">The sequence shown here is derived from an EMBL/GenBank/DDBJ whole genome shotgun (WGS) entry which is preliminary data.</text>
</comment>
<name>A0ACB5RYC8_9PEZI</name>
<keyword evidence="2" id="KW-1185">Reference proteome</keyword>
<dbReference type="EMBL" id="BSXG01000020">
    <property type="protein sequence ID" value="GME25519.1"/>
    <property type="molecule type" value="Genomic_DNA"/>
</dbReference>
<protein>
    <submittedName>
        <fullName evidence="1">Uncharacterized protein</fullName>
    </submittedName>
</protein>
<proteinExistence type="predicted"/>
<sequence length="419" mass="45823">MNSSSRLLRARPAPPCQLCDFILRQPAYQRRPLSSALAAESTRPRSRTQLAQRVRPVSRKSPSSQASSPIPSQFSRWTSTSDVSNSSAATTVAAGFQKAQEAILSILNSDRVPSEEVLLEALKASQKAADLLNGHGNKKEQLAGLGETPTPTSVLLDLEPHSADPSKPIEVLSTLLYKLMLHPPVFISPKVLDAYITAQSTLEQPESFPEVLHLYANKRVATPNTSPVKYNDPNPNNPAAAVPSDIANRALDAAINAKNLHLALSIIELTFRQPAYRRAIIIRKVMPPFAGLALAPAAAYVLASKFADYQQVVNPQSAMQMAMVGIMTYVGAVSTIGIIAVTTANDQMDRISWAMGMALSERYLREEERAAVDRVAQAWGFKDPNRKGEEEGEEWDELREWAGLRGMVLDKVELMEGMQ</sequence>